<organism evidence="1 2">
    <name type="scientific">Callosobruchus maculatus</name>
    <name type="common">Southern cowpea weevil</name>
    <name type="synonym">Pulse bruchid</name>
    <dbReference type="NCBI Taxonomy" id="64391"/>
    <lineage>
        <taxon>Eukaryota</taxon>
        <taxon>Metazoa</taxon>
        <taxon>Ecdysozoa</taxon>
        <taxon>Arthropoda</taxon>
        <taxon>Hexapoda</taxon>
        <taxon>Insecta</taxon>
        <taxon>Pterygota</taxon>
        <taxon>Neoptera</taxon>
        <taxon>Endopterygota</taxon>
        <taxon>Coleoptera</taxon>
        <taxon>Polyphaga</taxon>
        <taxon>Cucujiformia</taxon>
        <taxon>Chrysomeloidea</taxon>
        <taxon>Chrysomelidae</taxon>
        <taxon>Bruchinae</taxon>
        <taxon>Bruchini</taxon>
        <taxon>Callosobruchus</taxon>
    </lineage>
</organism>
<name>A0A653BVQ1_CALMS</name>
<dbReference type="EMBL" id="CAACVG010005850">
    <property type="protein sequence ID" value="VEN39649.1"/>
    <property type="molecule type" value="Genomic_DNA"/>
</dbReference>
<evidence type="ECO:0000313" key="2">
    <source>
        <dbReference type="Proteomes" id="UP000410492"/>
    </source>
</evidence>
<evidence type="ECO:0000313" key="1">
    <source>
        <dbReference type="EMBL" id="VEN39649.1"/>
    </source>
</evidence>
<dbReference type="Proteomes" id="UP000410492">
    <property type="component" value="Unassembled WGS sequence"/>
</dbReference>
<accession>A0A653BVQ1</accession>
<reference evidence="1 2" key="1">
    <citation type="submission" date="2019-01" db="EMBL/GenBank/DDBJ databases">
        <authorList>
            <person name="Sayadi A."/>
        </authorList>
    </citation>
    <scope>NUCLEOTIDE SEQUENCE [LARGE SCALE GENOMIC DNA]</scope>
</reference>
<keyword evidence="2" id="KW-1185">Reference proteome</keyword>
<gene>
    <name evidence="1" type="ORF">CALMAC_LOCUS4106</name>
</gene>
<protein>
    <submittedName>
        <fullName evidence="1">Uncharacterized protein</fullName>
    </submittedName>
</protein>
<sequence length="53" mass="5895">MSRIDFPYSFTTVSPATACAVGYFQLHYPSKYRNVITLSSVVASDIPNFATQM</sequence>
<dbReference type="AlphaFoldDB" id="A0A653BVQ1"/>
<proteinExistence type="predicted"/>